<dbReference type="RefSeq" id="WP_272446641.1">
    <property type="nucleotide sequence ID" value="NZ_JAMQKC010000010.1"/>
</dbReference>
<feature type="domain" description="SLH" evidence="3">
    <location>
        <begin position="29"/>
        <end position="92"/>
    </location>
</feature>
<feature type="domain" description="SLH" evidence="3">
    <location>
        <begin position="93"/>
        <end position="155"/>
    </location>
</feature>
<dbReference type="Pfam" id="PF00395">
    <property type="entry name" value="SLH"/>
    <property type="match status" value="2"/>
</dbReference>
<dbReference type="Proteomes" id="UP001145069">
    <property type="component" value="Unassembled WGS sequence"/>
</dbReference>
<protein>
    <submittedName>
        <fullName evidence="4">S-layer homology domain-containing protein</fullName>
    </submittedName>
</protein>
<organism evidence="4 5">
    <name type="scientific">Aquibacillus salsiterrae</name>
    <dbReference type="NCBI Taxonomy" id="2950439"/>
    <lineage>
        <taxon>Bacteria</taxon>
        <taxon>Bacillati</taxon>
        <taxon>Bacillota</taxon>
        <taxon>Bacilli</taxon>
        <taxon>Bacillales</taxon>
        <taxon>Bacillaceae</taxon>
        <taxon>Aquibacillus</taxon>
    </lineage>
</organism>
<keyword evidence="1 2" id="KW-0732">Signal</keyword>
<evidence type="ECO:0000256" key="2">
    <source>
        <dbReference type="SAM" id="SignalP"/>
    </source>
</evidence>
<dbReference type="PANTHER" id="PTHR43308">
    <property type="entry name" value="OUTER MEMBRANE PROTEIN ALPHA-RELATED"/>
    <property type="match status" value="1"/>
</dbReference>
<dbReference type="AlphaFoldDB" id="A0A9X3WIC2"/>
<accession>A0A9X3WIC2</accession>
<dbReference type="EMBL" id="JAMQKC010000010">
    <property type="protein sequence ID" value="MDC3417571.1"/>
    <property type="molecule type" value="Genomic_DNA"/>
</dbReference>
<name>A0A9X3WIC2_9BACI</name>
<feature type="chain" id="PRO_5040754192" evidence="2">
    <location>
        <begin position="29"/>
        <end position="717"/>
    </location>
</feature>
<evidence type="ECO:0000256" key="1">
    <source>
        <dbReference type="ARBA" id="ARBA00022729"/>
    </source>
</evidence>
<proteinExistence type="predicted"/>
<sequence length="717" mass="76054">MTTFTKLAKTSIAATAALASIAPVVALADGKVFSDVDETSSHYEAIEALASKAIITGYPDGSFGVNDTLQRRHGAVLLYNALKLQAPTNLESILSTYNDVNKDSGYAEQIAAVTEAGIFKGTTGAFDADGDLTREQMATILVLALGLEDTGEDTGINLANVSDSHKQNVNILAQQGITNQLEDYRPHESVTRGQFATFLYLAQQKVVDSVAYADIEEDGYVPTGNAEFNIFASTEFFAANDTNMKYVDTTAFKVYDNKGLFNEDGTLAEAYEENGLSDDLIGTTVTVQVKSAVDEEIGKFDVAIVDGADIKAISGTVLLKGDSEVDFATMGSEFQVDVVEAINYNNEVIGDDASESIGLENLAGLDISSSDNSVFVVTNAGVLTPIKEGTANVVLKWEDKTFEFPVEVKEAPVVDSVSFTNGNTALMTTLFNQVAGGFVVLDQYGQEIANPGDLEIVPVDPADGVEGLTLTLNGNTIEVVASGLSDSVVASYAVQSANGDVLGEFTVDYTEVGETAEYYLMPTSEVSDFVIDYNSESDASINFAMIGIDINGYISEVTDLNNYTVELSGVTEGSEEATLVVAEDGTATLSATPFATETEQEVIVTIKDGNIYLTDGQFSVKNTTPAPAELQSIELANGVDAITISQDTTFDGISGDLVGLDQYGESYDLTTVAAELNTTVNGETIDLQDTATNGDTAQLTVKVNDIVKVFDIVVDKQ</sequence>
<dbReference type="PROSITE" id="PS51272">
    <property type="entry name" value="SLH"/>
    <property type="match status" value="2"/>
</dbReference>
<dbReference type="PANTHER" id="PTHR43308:SF1">
    <property type="entry name" value="OUTER MEMBRANE PROTEIN ALPHA"/>
    <property type="match status" value="1"/>
</dbReference>
<gene>
    <name evidence="4" type="ORF">NC799_11755</name>
</gene>
<dbReference type="InterPro" id="IPR001119">
    <property type="entry name" value="SLH_dom"/>
</dbReference>
<dbReference type="InterPro" id="IPR051465">
    <property type="entry name" value="Cell_Envelope_Struct_Comp"/>
</dbReference>
<comment type="caution">
    <text evidence="4">The sequence shown here is derived from an EMBL/GenBank/DDBJ whole genome shotgun (WGS) entry which is preliminary data.</text>
</comment>
<evidence type="ECO:0000313" key="5">
    <source>
        <dbReference type="Proteomes" id="UP001145069"/>
    </source>
</evidence>
<reference evidence="4" key="1">
    <citation type="submission" date="2022-06" db="EMBL/GenBank/DDBJ databases">
        <title>Aquibacillus sp. a new bacterium isolated from soil saline samples.</title>
        <authorList>
            <person name="Galisteo C."/>
            <person name="De La Haba R."/>
            <person name="Sanchez-Porro C."/>
            <person name="Ventosa A."/>
        </authorList>
    </citation>
    <scope>NUCLEOTIDE SEQUENCE</scope>
    <source>
        <strain evidence="4">3ASR75-54</strain>
    </source>
</reference>
<feature type="signal peptide" evidence="2">
    <location>
        <begin position="1"/>
        <end position="28"/>
    </location>
</feature>
<keyword evidence="5" id="KW-1185">Reference proteome</keyword>
<evidence type="ECO:0000313" key="4">
    <source>
        <dbReference type="EMBL" id="MDC3417571.1"/>
    </source>
</evidence>
<evidence type="ECO:0000259" key="3">
    <source>
        <dbReference type="PROSITE" id="PS51272"/>
    </source>
</evidence>